<evidence type="ECO:0000259" key="1">
    <source>
        <dbReference type="Pfam" id="PF14280"/>
    </source>
</evidence>
<dbReference type="Proteomes" id="UP000324853">
    <property type="component" value="Unassembled WGS sequence"/>
</dbReference>
<dbReference type="Pfam" id="PF14280">
    <property type="entry name" value="DUF4365"/>
    <property type="match status" value="1"/>
</dbReference>
<keyword evidence="3" id="KW-1185">Reference proteome</keyword>
<gene>
    <name evidence="2" type="ORF">FXB38_34375</name>
</gene>
<comment type="caution">
    <text evidence="2">The sequence shown here is derived from an EMBL/GenBank/DDBJ whole genome shotgun (WGS) entry which is preliminary data.</text>
</comment>
<sequence length="251" mass="28414">MKFDMRNAAGKAGERFVETFVEETLHFAYRKVGAPDIGVDGEIEILDRSRTSTGGLLKVQVKTTNDSHPGPRIRVPMEEKHLDYFASLTVPPILAAVSLADQQIWWKPILDKTHYQGPRGGFSISLHPENDKLTKFSGPVLQMIGERSNAMIAKYLIEEVEADLDDIEGREASGEFDVVSAEIWAQTIHALERTMKDARCLLKYERRFTQQISEIEASFGAANVRIDACKTWFKEHNAVDLLEQQYWGDED</sequence>
<evidence type="ECO:0000313" key="2">
    <source>
        <dbReference type="EMBL" id="TYL74598.1"/>
    </source>
</evidence>
<proteinExistence type="predicted"/>
<organism evidence="2 3">
    <name type="scientific">Bradyrhizobium cytisi</name>
    <dbReference type="NCBI Taxonomy" id="515489"/>
    <lineage>
        <taxon>Bacteria</taxon>
        <taxon>Pseudomonadati</taxon>
        <taxon>Pseudomonadota</taxon>
        <taxon>Alphaproteobacteria</taxon>
        <taxon>Hyphomicrobiales</taxon>
        <taxon>Nitrobacteraceae</taxon>
        <taxon>Bradyrhizobium</taxon>
    </lineage>
</organism>
<dbReference type="InterPro" id="IPR025375">
    <property type="entry name" value="DUF4365"/>
</dbReference>
<dbReference type="EMBL" id="VSSR01000070">
    <property type="protein sequence ID" value="TYL74598.1"/>
    <property type="molecule type" value="Genomic_DNA"/>
</dbReference>
<reference evidence="2 3" key="1">
    <citation type="submission" date="2019-08" db="EMBL/GenBank/DDBJ databases">
        <title>Bradyrhizobium hipponensis sp. nov., a rhizobium isolated from a Lupinus angustifolius root nodule in Tunisia.</title>
        <authorList>
            <person name="Off K."/>
            <person name="Rejili M."/>
            <person name="Mars M."/>
            <person name="Brachmann A."/>
            <person name="Marin M."/>
        </authorList>
    </citation>
    <scope>NUCLEOTIDE SEQUENCE [LARGE SCALE GENOMIC DNA]</scope>
    <source>
        <strain evidence="2 3">CTAW11</strain>
    </source>
</reference>
<accession>A0A5S4WGJ5</accession>
<protein>
    <submittedName>
        <fullName evidence="2">DUF4365 domain-containing protein</fullName>
    </submittedName>
</protein>
<dbReference type="OrthoDB" id="789223at2"/>
<name>A0A5S4WGJ5_9BRAD</name>
<dbReference type="RefSeq" id="WP_148755381.1">
    <property type="nucleotide sequence ID" value="NZ_VSSR01000070.1"/>
</dbReference>
<feature type="domain" description="DUF4365" evidence="1">
    <location>
        <begin position="11"/>
        <end position="114"/>
    </location>
</feature>
<evidence type="ECO:0000313" key="3">
    <source>
        <dbReference type="Proteomes" id="UP000324853"/>
    </source>
</evidence>
<dbReference type="AlphaFoldDB" id="A0A5S4WGJ5"/>